<accession>A0A2R8AF89</accession>
<evidence type="ECO:0000313" key="2">
    <source>
        <dbReference type="EMBL" id="SPF30892.1"/>
    </source>
</evidence>
<organism evidence="2 3">
    <name type="scientific">Pontivivens insulae</name>
    <dbReference type="NCBI Taxonomy" id="1639689"/>
    <lineage>
        <taxon>Bacteria</taxon>
        <taxon>Pseudomonadati</taxon>
        <taxon>Pseudomonadota</taxon>
        <taxon>Alphaproteobacteria</taxon>
        <taxon>Rhodobacterales</taxon>
        <taxon>Paracoccaceae</taxon>
        <taxon>Pontivivens</taxon>
    </lineage>
</organism>
<evidence type="ECO:0000256" key="1">
    <source>
        <dbReference type="SAM" id="Phobius"/>
    </source>
</evidence>
<dbReference type="AlphaFoldDB" id="A0A2R8AF89"/>
<dbReference type="OrthoDB" id="7949130at2"/>
<name>A0A2R8AF89_9RHOB</name>
<evidence type="ECO:0000313" key="3">
    <source>
        <dbReference type="Proteomes" id="UP000244932"/>
    </source>
</evidence>
<reference evidence="2 3" key="1">
    <citation type="submission" date="2018-03" db="EMBL/GenBank/DDBJ databases">
        <authorList>
            <person name="Keele B.F."/>
        </authorList>
    </citation>
    <scope>NUCLEOTIDE SEQUENCE [LARGE SCALE GENOMIC DNA]</scope>
    <source>
        <strain evidence="2 3">CeCT 8812</strain>
    </source>
</reference>
<dbReference type="PANTHER" id="PTHR41795:SF1">
    <property type="entry name" value="EXOPOLYSACCHARIDE SYNTHESIS PROTEIN"/>
    <property type="match status" value="1"/>
</dbReference>
<dbReference type="EMBL" id="OMKW01000004">
    <property type="protein sequence ID" value="SPF30892.1"/>
    <property type="molecule type" value="Genomic_DNA"/>
</dbReference>
<feature type="transmembrane region" description="Helical" evidence="1">
    <location>
        <begin position="37"/>
        <end position="56"/>
    </location>
</feature>
<feature type="transmembrane region" description="Helical" evidence="1">
    <location>
        <begin position="126"/>
        <end position="145"/>
    </location>
</feature>
<keyword evidence="1" id="KW-0472">Membrane</keyword>
<gene>
    <name evidence="2" type="ORF">POI8812_03237</name>
</gene>
<dbReference type="PIRSF" id="PIRSF033239">
    <property type="entry name" value="ExoD"/>
    <property type="match status" value="1"/>
</dbReference>
<keyword evidence="1" id="KW-1133">Transmembrane helix</keyword>
<feature type="transmembrane region" description="Helical" evidence="1">
    <location>
        <begin position="173"/>
        <end position="193"/>
    </location>
</feature>
<keyword evidence="3" id="KW-1185">Reference proteome</keyword>
<feature type="transmembrane region" description="Helical" evidence="1">
    <location>
        <begin position="62"/>
        <end position="83"/>
    </location>
</feature>
<dbReference type="Proteomes" id="UP000244932">
    <property type="component" value="Unassembled WGS sequence"/>
</dbReference>
<proteinExistence type="predicted"/>
<dbReference type="PANTHER" id="PTHR41795">
    <property type="entry name" value="EXOPOLYSACCHARIDE SYNTHESIS PROTEIN"/>
    <property type="match status" value="1"/>
</dbReference>
<sequence length="195" mass="20972">MESADRVTGVLDVFAEDVEEHGTTVGAVVRSFEDRPLGVGLVIVGAFLMIPLIGGIPGAPDIGALLILLLVVHSWFNDMHIWLPRRVRTYQVDPDRFDAAMARLRPWAARLDTVVSRRADFLVSSAPARLVISVICVVLALAIFVLSLIPFAMMPAAAAVFLFGLALIGRDGLLAGLGYAFTLGTGYLIVAAWPF</sequence>
<dbReference type="RefSeq" id="WP_108783582.1">
    <property type="nucleotide sequence ID" value="NZ_OMKW01000004.1"/>
</dbReference>
<keyword evidence="1" id="KW-0812">Transmembrane</keyword>
<dbReference type="Pfam" id="PF06055">
    <property type="entry name" value="ExoD"/>
    <property type="match status" value="1"/>
</dbReference>
<dbReference type="InterPro" id="IPR010331">
    <property type="entry name" value="ExoD"/>
</dbReference>
<evidence type="ECO:0008006" key="4">
    <source>
        <dbReference type="Google" id="ProtNLM"/>
    </source>
</evidence>
<protein>
    <recommendedName>
        <fullName evidence="4">Exopolysaccharide synthesis, ExoD</fullName>
    </recommendedName>
</protein>